<name>A0A383E617_9ZZZZ</name>
<feature type="region of interest" description="Disordered" evidence="1">
    <location>
        <begin position="1"/>
        <end position="26"/>
    </location>
</feature>
<dbReference type="EMBL" id="UINC01223177">
    <property type="protein sequence ID" value="SVE52256.1"/>
    <property type="molecule type" value="Genomic_DNA"/>
</dbReference>
<protein>
    <submittedName>
        <fullName evidence="2">Uncharacterized protein</fullName>
    </submittedName>
</protein>
<accession>A0A383E617</accession>
<reference evidence="2" key="1">
    <citation type="submission" date="2018-05" db="EMBL/GenBank/DDBJ databases">
        <authorList>
            <person name="Lanie J.A."/>
            <person name="Ng W.-L."/>
            <person name="Kazmierczak K.M."/>
            <person name="Andrzejewski T.M."/>
            <person name="Davidsen T.M."/>
            <person name="Wayne K.J."/>
            <person name="Tettelin H."/>
            <person name="Glass J.I."/>
            <person name="Rusch D."/>
            <person name="Podicherti R."/>
            <person name="Tsui H.-C.T."/>
            <person name="Winkler M.E."/>
        </authorList>
    </citation>
    <scope>NUCLEOTIDE SEQUENCE</scope>
</reference>
<feature type="non-terminal residue" evidence="2">
    <location>
        <position position="26"/>
    </location>
</feature>
<organism evidence="2">
    <name type="scientific">marine metagenome</name>
    <dbReference type="NCBI Taxonomy" id="408172"/>
    <lineage>
        <taxon>unclassified sequences</taxon>
        <taxon>metagenomes</taxon>
        <taxon>ecological metagenomes</taxon>
    </lineage>
</organism>
<feature type="compositionally biased region" description="Basic and acidic residues" evidence="1">
    <location>
        <begin position="16"/>
        <end position="26"/>
    </location>
</feature>
<evidence type="ECO:0000313" key="2">
    <source>
        <dbReference type="EMBL" id="SVE52256.1"/>
    </source>
</evidence>
<feature type="compositionally biased region" description="Polar residues" evidence="1">
    <location>
        <begin position="1"/>
        <end position="11"/>
    </location>
</feature>
<proteinExistence type="predicted"/>
<evidence type="ECO:0000256" key="1">
    <source>
        <dbReference type="SAM" id="MobiDB-lite"/>
    </source>
</evidence>
<dbReference type="AlphaFoldDB" id="A0A383E617"/>
<sequence length="26" mass="2966">MALEQTTSNPLSWVKPLDDIRNNPPE</sequence>
<gene>
    <name evidence="2" type="ORF">METZ01_LOCUS505110</name>
</gene>